<dbReference type="Pfam" id="PF06245">
    <property type="entry name" value="DUF1015"/>
    <property type="match status" value="1"/>
</dbReference>
<sequence length="450" mass="51327">MAVVAPFRALRYNLDRVGDLGRVMAPPYDIISPAEQDAFYAMHPYHMIRLERGKTTDEDTPQNNAHTRASQYLHQWCREGILVRESQPAFFPYALEYPFQGARKVRQGFFGLLRLEEFGQGCVRPHERTFQKVKDERLALLMQCHVHFSPIFVLFSDADGRVRELLEAHQSGEALVQCQDFRGCLHRLYRMKHAEEVQHLQSLMADKDIFIADGHHRYETALNYRRLMMEKHRDAPHTAPFHYVLTYFCPMEDDGLVVLPTHRLLPRLEVRRASKVIAEGEPFFKVLSYPMSDAGRAAWLERLASFRALKETAIGFVYHGGDAYWVLHVDRNAARSFLANRGFPEVLRDLDVVIVDHLVLRGLLGLDEAYLSDAENICFCHDCDEALAAIAAGEAAMGFFVNPTRVDQVRDVARAGLIMPHKATYFYPKVFSGLVMHSMDPAETVGASSS</sequence>
<gene>
    <name evidence="1" type="ORF">EDC27_1157</name>
</gene>
<dbReference type="PANTHER" id="PTHR36454:SF1">
    <property type="entry name" value="DUF1015 DOMAIN-CONTAINING PROTEIN"/>
    <property type="match status" value="1"/>
</dbReference>
<dbReference type="Proteomes" id="UP000276223">
    <property type="component" value="Unassembled WGS sequence"/>
</dbReference>
<dbReference type="EMBL" id="RJVA01000010">
    <property type="protein sequence ID" value="ROR01960.1"/>
    <property type="molecule type" value="Genomic_DNA"/>
</dbReference>
<name>A0A3N1VJ64_9BACT</name>
<dbReference type="RefSeq" id="WP_123289643.1">
    <property type="nucleotide sequence ID" value="NZ_RJVA01000010.1"/>
</dbReference>
<dbReference type="PIRSF" id="PIRSF033563">
    <property type="entry name" value="UCP033563"/>
    <property type="match status" value="1"/>
</dbReference>
<evidence type="ECO:0000313" key="1">
    <source>
        <dbReference type="EMBL" id="ROR01960.1"/>
    </source>
</evidence>
<accession>A0A3N1VJ64</accession>
<dbReference type="AlphaFoldDB" id="A0A3N1VJ64"/>
<comment type="caution">
    <text evidence="1">The sequence shown here is derived from an EMBL/GenBank/DDBJ whole genome shotgun (WGS) entry which is preliminary data.</text>
</comment>
<organism evidence="1 2">
    <name type="scientific">Desulfosoma caldarium</name>
    <dbReference type="NCBI Taxonomy" id="610254"/>
    <lineage>
        <taxon>Bacteria</taxon>
        <taxon>Pseudomonadati</taxon>
        <taxon>Thermodesulfobacteriota</taxon>
        <taxon>Syntrophobacteria</taxon>
        <taxon>Syntrophobacterales</taxon>
        <taxon>Syntrophobacteraceae</taxon>
        <taxon>Desulfosoma</taxon>
    </lineage>
</organism>
<keyword evidence="2" id="KW-1185">Reference proteome</keyword>
<dbReference type="PANTHER" id="PTHR36454">
    <property type="entry name" value="LMO2823 PROTEIN"/>
    <property type="match status" value="1"/>
</dbReference>
<dbReference type="InterPro" id="IPR008323">
    <property type="entry name" value="UCP033563"/>
</dbReference>
<dbReference type="OrthoDB" id="9781616at2"/>
<reference evidence="1 2" key="1">
    <citation type="submission" date="2018-11" db="EMBL/GenBank/DDBJ databases">
        <title>Genomic Encyclopedia of Type Strains, Phase IV (KMG-IV): sequencing the most valuable type-strain genomes for metagenomic binning, comparative biology and taxonomic classification.</title>
        <authorList>
            <person name="Goeker M."/>
        </authorList>
    </citation>
    <scope>NUCLEOTIDE SEQUENCE [LARGE SCALE GENOMIC DNA]</scope>
    <source>
        <strain evidence="1 2">DSM 22027</strain>
    </source>
</reference>
<proteinExistence type="predicted"/>
<protein>
    <submittedName>
        <fullName evidence="1">Uncharacterized protein (DUF1015 family)</fullName>
    </submittedName>
</protein>
<evidence type="ECO:0000313" key="2">
    <source>
        <dbReference type="Proteomes" id="UP000276223"/>
    </source>
</evidence>